<dbReference type="SUPFAM" id="SSF63829">
    <property type="entry name" value="Calcium-dependent phosphotriesterase"/>
    <property type="match status" value="3"/>
</dbReference>
<dbReference type="PROSITE" id="PS01124">
    <property type="entry name" value="HTH_ARAC_FAMILY_2"/>
    <property type="match status" value="1"/>
</dbReference>
<evidence type="ECO:0000259" key="9">
    <source>
        <dbReference type="PROSITE" id="PS50109"/>
    </source>
</evidence>
<dbReference type="InterPro" id="IPR011110">
    <property type="entry name" value="Reg_prop"/>
</dbReference>
<feature type="modified residue" description="4-aspartylphosphate" evidence="7">
    <location>
        <position position="1031"/>
    </location>
</feature>
<dbReference type="PANTHER" id="PTHR43547">
    <property type="entry name" value="TWO-COMPONENT HISTIDINE KINASE"/>
    <property type="match status" value="1"/>
</dbReference>
<dbReference type="Pfam" id="PF12833">
    <property type="entry name" value="HTH_18"/>
    <property type="match status" value="1"/>
</dbReference>
<dbReference type="CDD" id="cd00082">
    <property type="entry name" value="HisKA"/>
    <property type="match status" value="1"/>
</dbReference>
<evidence type="ECO:0000313" key="12">
    <source>
        <dbReference type="Proteomes" id="UP001597387"/>
    </source>
</evidence>
<dbReference type="SMART" id="SM00448">
    <property type="entry name" value="REC"/>
    <property type="match status" value="1"/>
</dbReference>
<dbReference type="Gene3D" id="3.30.565.10">
    <property type="entry name" value="Histidine kinase-like ATPase, C-terminal domain"/>
    <property type="match status" value="1"/>
</dbReference>
<dbReference type="SUPFAM" id="SSF52172">
    <property type="entry name" value="CheY-like"/>
    <property type="match status" value="1"/>
</dbReference>
<dbReference type="PROSITE" id="PS50109">
    <property type="entry name" value="HIS_KIN"/>
    <property type="match status" value="1"/>
</dbReference>
<dbReference type="InterPro" id="IPR003594">
    <property type="entry name" value="HATPase_dom"/>
</dbReference>
<dbReference type="Pfam" id="PF07494">
    <property type="entry name" value="Reg_prop"/>
    <property type="match status" value="5"/>
</dbReference>
<name>A0ABW4ZR85_9SPHI</name>
<protein>
    <recommendedName>
        <fullName evidence="2">histidine kinase</fullName>
        <ecNumber evidence="2">2.7.13.3</ecNumber>
    </recommendedName>
</protein>
<evidence type="ECO:0000256" key="7">
    <source>
        <dbReference type="PROSITE-ProRule" id="PRU00169"/>
    </source>
</evidence>
<dbReference type="InterPro" id="IPR011123">
    <property type="entry name" value="Y_Y_Y"/>
</dbReference>
<dbReference type="Pfam" id="PF02518">
    <property type="entry name" value="HATPase_c"/>
    <property type="match status" value="1"/>
</dbReference>
<keyword evidence="3 7" id="KW-0597">Phosphoprotein</keyword>
<dbReference type="SUPFAM" id="SSF47384">
    <property type="entry name" value="Homodimeric domain of signal transducing histidine kinase"/>
    <property type="match status" value="1"/>
</dbReference>
<dbReference type="InterPro" id="IPR001789">
    <property type="entry name" value="Sig_transdc_resp-reg_receiver"/>
</dbReference>
<dbReference type="InterPro" id="IPR011006">
    <property type="entry name" value="CheY-like_superfamily"/>
</dbReference>
<dbReference type="SUPFAM" id="SSF55874">
    <property type="entry name" value="ATPase domain of HSP90 chaperone/DNA topoisomerase II/histidine kinase"/>
    <property type="match status" value="1"/>
</dbReference>
<dbReference type="InterPro" id="IPR005467">
    <property type="entry name" value="His_kinase_dom"/>
</dbReference>
<organism evidence="11 12">
    <name type="scientific">Paradesertivirga mongoliensis</name>
    <dbReference type="NCBI Taxonomy" id="2100740"/>
    <lineage>
        <taxon>Bacteria</taxon>
        <taxon>Pseudomonadati</taxon>
        <taxon>Bacteroidota</taxon>
        <taxon>Sphingobacteriia</taxon>
        <taxon>Sphingobacteriales</taxon>
        <taxon>Sphingobacteriaceae</taxon>
        <taxon>Paradesertivirga</taxon>
    </lineage>
</organism>
<dbReference type="SUPFAM" id="SSF46689">
    <property type="entry name" value="Homeodomain-like"/>
    <property type="match status" value="1"/>
</dbReference>
<proteinExistence type="predicted"/>
<sequence length="1242" mass="140818">MCYCQPAGLKFVHITSQDGLAQNTIHGIIKDKYGFMWFGTWDGLCRYDGYSFKTYMYDPDDPTSINNNRIHNIIKDKDQNIWIRTFDNDALCRYSYEHDNFERIPREKLPQSFFDLTNRRKHVETVNVFYRHLKWNIDITTNSLIETDITNSQKKVYQKSVVKPWSLGDSYVTDLYKDDHNIFWAGTYSNGINKANLNLKPFEHYYNDPLSKGSIIDNNVRGICEDKAGNLWIGTRDKGITVIRGQSYQHIVKDGTKTINDNQIRSIYCDSRGVIWIGTKSGLNSYDPSTDTFRDFTHNGLNSISVFGITEDKERNLLFASWNGIYKFIYSQNKLVHFDFTNTPVDRYSRVITQDSKGQIWVGAEGIGGLSGGITVLKPVKGKTAYEIVRHFFHKPGTNSISDNRIFSIYEDRRGIIWIGTGNGLDCYDPKRNKFSNLSSTAKFPRSSIAAITEDDNGYLWISHKKGISKLDTKTLGLRNFTLQDGLQSNEFSDGAVYKSRFHNKLYFGGNNGFNVFNPDSILPEKTLPNTVLTDLQILHQRVGINEKINGRVVLSKPLYLTDKIELSSGDKSIVIEFAGLHYSNPKANKYAFKLEGFDKDWVHTDAGRRIATYSNLAPGKYTFKVISSNSDGIWNLKPAVLNIEVLPPLWASTWAYLFYGLLLAVAAYAYHHYATKFTRLQSKLAYEVLIHEKENELHQNKLEFFTNISHEIKTPLTLILAPIERLLGLLGENQVIRTQLTTMQTNGNRLLKLVNELLDFRKLETGNKDLELKKADAVHFLNCIVSSFKPLADIKGVNLVLDCAPRQCHCYFDEDKLEKVISNLLSNALRFTPVSGTIRASFRLNEHPGTEPGFVSIKVINQGTCIPGEELELIFKPFQQGSGNRQGGTGIGLAYSKSLVELQGGRISASSKRLNYDLAETCFTVELPLHLHTDATFQESKSVSEQLLDDIHLPDIPGVFSGIKTQMKIEENKLLIDGKLPLILLVEDNVELRRYLKEFFLSGYSVLEAENGKEGLKLALQEHPDLIITDVMMAEMNGFEFCKKIKSDLKSAHIPVILLTAKSPLEDKIEGIEMGADDYITKPFSLSFLAARVKTLLIARNQLKEKYRKTASLRPSAEIPSSPDEKLLRKVKLYVEDQLSNCNLSVDDICEAAGFGRTQLYAKIKGMTGLNLAELIKEMRLERAKQLLKDRKFNVSEVAFMVGFSEVDYFRKCFKAEFGITPSEFAKISSDSKHKLQDGIE</sequence>
<dbReference type="Proteomes" id="UP001597387">
    <property type="component" value="Unassembled WGS sequence"/>
</dbReference>
<dbReference type="PANTHER" id="PTHR43547:SF2">
    <property type="entry name" value="HYBRID SIGNAL TRANSDUCTION HISTIDINE KINASE C"/>
    <property type="match status" value="1"/>
</dbReference>
<evidence type="ECO:0000256" key="6">
    <source>
        <dbReference type="ARBA" id="ARBA00023163"/>
    </source>
</evidence>
<dbReference type="Gene3D" id="2.60.40.10">
    <property type="entry name" value="Immunoglobulins"/>
    <property type="match status" value="1"/>
</dbReference>
<accession>A0ABW4ZR85</accession>
<dbReference type="Gene3D" id="1.10.10.60">
    <property type="entry name" value="Homeodomain-like"/>
    <property type="match status" value="1"/>
</dbReference>
<dbReference type="CDD" id="cd17574">
    <property type="entry name" value="REC_OmpR"/>
    <property type="match status" value="1"/>
</dbReference>
<gene>
    <name evidence="11" type="ORF">ACFSJU_17185</name>
</gene>
<evidence type="ECO:0000313" key="11">
    <source>
        <dbReference type="EMBL" id="MFD2164146.1"/>
    </source>
</evidence>
<dbReference type="Gene3D" id="1.10.287.130">
    <property type="match status" value="1"/>
</dbReference>
<keyword evidence="5" id="KW-0238">DNA-binding</keyword>
<dbReference type="InterPro" id="IPR013783">
    <property type="entry name" value="Ig-like_fold"/>
</dbReference>
<evidence type="ECO:0000256" key="5">
    <source>
        <dbReference type="ARBA" id="ARBA00023125"/>
    </source>
</evidence>
<keyword evidence="4" id="KW-0805">Transcription regulation</keyword>
<dbReference type="Pfam" id="PF07495">
    <property type="entry name" value="Y_Y_Y"/>
    <property type="match status" value="1"/>
</dbReference>
<dbReference type="InterPro" id="IPR018062">
    <property type="entry name" value="HTH_AraC-typ_CS"/>
</dbReference>
<evidence type="ECO:0000259" key="10">
    <source>
        <dbReference type="PROSITE" id="PS50110"/>
    </source>
</evidence>
<feature type="domain" description="Histidine kinase" evidence="9">
    <location>
        <begin position="708"/>
        <end position="932"/>
    </location>
</feature>
<evidence type="ECO:0000256" key="2">
    <source>
        <dbReference type="ARBA" id="ARBA00012438"/>
    </source>
</evidence>
<comment type="catalytic activity">
    <reaction evidence="1">
        <text>ATP + protein L-histidine = ADP + protein N-phospho-L-histidine.</text>
        <dbReference type="EC" id="2.7.13.3"/>
    </reaction>
</comment>
<dbReference type="Pfam" id="PF00512">
    <property type="entry name" value="HisKA"/>
    <property type="match status" value="1"/>
</dbReference>
<keyword evidence="12" id="KW-1185">Reference proteome</keyword>
<dbReference type="InterPro" id="IPR015943">
    <property type="entry name" value="WD40/YVTN_repeat-like_dom_sf"/>
</dbReference>
<dbReference type="InterPro" id="IPR009057">
    <property type="entry name" value="Homeodomain-like_sf"/>
</dbReference>
<keyword evidence="6" id="KW-0804">Transcription</keyword>
<dbReference type="PRINTS" id="PR00344">
    <property type="entry name" value="BCTRLSENSOR"/>
</dbReference>
<evidence type="ECO:0000256" key="4">
    <source>
        <dbReference type="ARBA" id="ARBA00023015"/>
    </source>
</evidence>
<dbReference type="SMART" id="SM00342">
    <property type="entry name" value="HTH_ARAC"/>
    <property type="match status" value="1"/>
</dbReference>
<feature type="domain" description="HTH araC/xylS-type" evidence="8">
    <location>
        <begin position="1130"/>
        <end position="1229"/>
    </location>
</feature>
<evidence type="ECO:0000256" key="3">
    <source>
        <dbReference type="ARBA" id="ARBA00022553"/>
    </source>
</evidence>
<dbReference type="SMART" id="SM00388">
    <property type="entry name" value="HisKA"/>
    <property type="match status" value="1"/>
</dbReference>
<evidence type="ECO:0000256" key="1">
    <source>
        <dbReference type="ARBA" id="ARBA00000085"/>
    </source>
</evidence>
<reference evidence="12" key="1">
    <citation type="journal article" date="2019" name="Int. J. Syst. Evol. Microbiol.">
        <title>The Global Catalogue of Microorganisms (GCM) 10K type strain sequencing project: providing services to taxonomists for standard genome sequencing and annotation.</title>
        <authorList>
            <consortium name="The Broad Institute Genomics Platform"/>
            <consortium name="The Broad Institute Genome Sequencing Center for Infectious Disease"/>
            <person name="Wu L."/>
            <person name="Ma J."/>
        </authorList>
    </citation>
    <scope>NUCLEOTIDE SEQUENCE [LARGE SCALE GENOMIC DNA]</scope>
    <source>
        <strain evidence="12">KCTC 42217</strain>
    </source>
</reference>
<dbReference type="InterPro" id="IPR018060">
    <property type="entry name" value="HTH_AraC"/>
</dbReference>
<dbReference type="SMART" id="SM00387">
    <property type="entry name" value="HATPase_c"/>
    <property type="match status" value="1"/>
</dbReference>
<dbReference type="Gene3D" id="3.40.50.2300">
    <property type="match status" value="1"/>
</dbReference>
<evidence type="ECO:0000259" key="8">
    <source>
        <dbReference type="PROSITE" id="PS01124"/>
    </source>
</evidence>
<comment type="caution">
    <text evidence="11">The sequence shown here is derived from an EMBL/GenBank/DDBJ whole genome shotgun (WGS) entry which is preliminary data.</text>
</comment>
<dbReference type="Pfam" id="PF00072">
    <property type="entry name" value="Response_reg"/>
    <property type="match status" value="1"/>
</dbReference>
<dbReference type="InterPro" id="IPR036890">
    <property type="entry name" value="HATPase_C_sf"/>
</dbReference>
<dbReference type="PROSITE" id="PS00041">
    <property type="entry name" value="HTH_ARAC_FAMILY_1"/>
    <property type="match status" value="1"/>
</dbReference>
<dbReference type="RefSeq" id="WP_255904476.1">
    <property type="nucleotide sequence ID" value="NZ_JAFMZO010000004.1"/>
</dbReference>
<dbReference type="EC" id="2.7.13.3" evidence="2"/>
<dbReference type="Gene3D" id="2.130.10.10">
    <property type="entry name" value="YVTN repeat-like/Quinoprotein amine dehydrogenase"/>
    <property type="match status" value="2"/>
</dbReference>
<feature type="domain" description="Response regulatory" evidence="10">
    <location>
        <begin position="983"/>
        <end position="1098"/>
    </location>
</feature>
<dbReference type="InterPro" id="IPR036097">
    <property type="entry name" value="HisK_dim/P_sf"/>
</dbReference>
<dbReference type="PROSITE" id="PS50110">
    <property type="entry name" value="RESPONSE_REGULATORY"/>
    <property type="match status" value="1"/>
</dbReference>
<dbReference type="InterPro" id="IPR004358">
    <property type="entry name" value="Sig_transdc_His_kin-like_C"/>
</dbReference>
<dbReference type="EMBL" id="JBHUHZ010000003">
    <property type="protein sequence ID" value="MFD2164146.1"/>
    <property type="molecule type" value="Genomic_DNA"/>
</dbReference>
<dbReference type="InterPro" id="IPR003661">
    <property type="entry name" value="HisK_dim/P_dom"/>
</dbReference>